<name>A0A2K0UDT2_TRIHA</name>
<dbReference type="OrthoDB" id="5410365at2759"/>
<sequence length="261" mass="28853">MGKTLISLLSFPLPLDTVGLGDLINDRKDPRKSFFDHSALPTKPNPAVSISDIRNFSDMVKSTQAVDLEASLTRFASAFLRTKTRSFDELKSCLVKEYALSNIDSWYDTIIKEDETRQWIERAKMRGKDIYLITGFRTLLDATLNMSSGIGRLGGATVHGPVGALTGNPDDGLDIKGKVKVNSTKSHIASMLVPGEKVFAMQYLKIKFRPFSSDKVDSSYLAPHNRWVELLIVRGEEAENDGLEAMLVKDVDGGDDTCDAF</sequence>
<organism evidence="2 3">
    <name type="scientific">Trichoderma harzianum</name>
    <name type="common">Hypocrea lixii</name>
    <dbReference type="NCBI Taxonomy" id="5544"/>
    <lineage>
        <taxon>Eukaryota</taxon>
        <taxon>Fungi</taxon>
        <taxon>Dikarya</taxon>
        <taxon>Ascomycota</taxon>
        <taxon>Pezizomycotina</taxon>
        <taxon>Sordariomycetes</taxon>
        <taxon>Hypocreomycetidae</taxon>
        <taxon>Hypocreales</taxon>
        <taxon>Hypocreaceae</taxon>
        <taxon>Trichoderma</taxon>
    </lineage>
</organism>
<dbReference type="EMBL" id="MTYI01000049">
    <property type="protein sequence ID" value="PNP55939.1"/>
    <property type="molecule type" value="Genomic_DNA"/>
</dbReference>
<dbReference type="AlphaFoldDB" id="A0A2K0UDT2"/>
<protein>
    <submittedName>
        <fullName evidence="2">Uncharacterized protein</fullName>
    </submittedName>
</protein>
<reference evidence="2 3" key="1">
    <citation type="submission" date="2017-02" db="EMBL/GenBank/DDBJ databases">
        <title>Genomes of Trichoderma spp. with biocontrol activity.</title>
        <authorList>
            <person name="Gardiner D."/>
            <person name="Kazan K."/>
            <person name="Vos C."/>
            <person name="Harvey P."/>
        </authorList>
    </citation>
    <scope>NUCLEOTIDE SEQUENCE [LARGE SCALE GENOMIC DNA]</scope>
    <source>
        <strain evidence="2 3">Tr1</strain>
    </source>
</reference>
<comment type="caution">
    <text evidence="2">The sequence shown here is derived from an EMBL/GenBank/DDBJ whole genome shotgun (WGS) entry which is preliminary data.</text>
</comment>
<evidence type="ECO:0000313" key="2">
    <source>
        <dbReference type="EMBL" id="PNP55939.1"/>
    </source>
</evidence>
<gene>
    <name evidence="2" type="ORF">THARTR1_03876</name>
</gene>
<feature type="signal peptide" evidence="1">
    <location>
        <begin position="1"/>
        <end position="21"/>
    </location>
</feature>
<evidence type="ECO:0000313" key="3">
    <source>
        <dbReference type="Proteomes" id="UP000236290"/>
    </source>
</evidence>
<accession>A0A2K0UDT2</accession>
<keyword evidence="1" id="KW-0732">Signal</keyword>
<evidence type="ECO:0000256" key="1">
    <source>
        <dbReference type="SAM" id="SignalP"/>
    </source>
</evidence>
<dbReference type="Proteomes" id="UP000236290">
    <property type="component" value="Unassembled WGS sequence"/>
</dbReference>
<proteinExistence type="predicted"/>
<feature type="chain" id="PRO_5014345325" evidence="1">
    <location>
        <begin position="22"/>
        <end position="261"/>
    </location>
</feature>